<dbReference type="AlphaFoldDB" id="A0AAP0KXU6"/>
<reference evidence="1 2" key="1">
    <citation type="submission" date="2024-01" db="EMBL/GenBank/DDBJ databases">
        <title>Genome assemblies of Stephania.</title>
        <authorList>
            <person name="Yang L."/>
        </authorList>
    </citation>
    <scope>NUCLEOTIDE SEQUENCE [LARGE SCALE GENOMIC DNA]</scope>
    <source>
        <strain evidence="1">YNDBR</strain>
        <tissue evidence="1">Leaf</tissue>
    </source>
</reference>
<comment type="caution">
    <text evidence="1">The sequence shown here is derived from an EMBL/GenBank/DDBJ whole genome shotgun (WGS) entry which is preliminary data.</text>
</comment>
<sequence>MEWLSGNYWSNDLDSLGFLVGILEAPGEEEVSILLEIFGLRLSAASSDGSEQVLEQTPGSDESKDTTTRPSLVDAFTQQKMGAGRIFSPTLLHSGDLIVVLYYDSDLGGEPMNFFDVFLHSQALEGITLSMIICFWGIEGIHFAEYVALSNGDCAA</sequence>
<organism evidence="1 2">
    <name type="scientific">Stephania yunnanensis</name>
    <dbReference type="NCBI Taxonomy" id="152371"/>
    <lineage>
        <taxon>Eukaryota</taxon>
        <taxon>Viridiplantae</taxon>
        <taxon>Streptophyta</taxon>
        <taxon>Embryophyta</taxon>
        <taxon>Tracheophyta</taxon>
        <taxon>Spermatophyta</taxon>
        <taxon>Magnoliopsida</taxon>
        <taxon>Ranunculales</taxon>
        <taxon>Menispermaceae</taxon>
        <taxon>Menispermoideae</taxon>
        <taxon>Cissampelideae</taxon>
        <taxon>Stephania</taxon>
    </lineage>
</organism>
<keyword evidence="2" id="KW-1185">Reference proteome</keyword>
<proteinExistence type="predicted"/>
<evidence type="ECO:0000313" key="2">
    <source>
        <dbReference type="Proteomes" id="UP001420932"/>
    </source>
</evidence>
<protein>
    <submittedName>
        <fullName evidence="1">Uncharacterized protein</fullName>
    </submittedName>
</protein>
<name>A0AAP0KXU6_9MAGN</name>
<gene>
    <name evidence="1" type="ORF">Syun_007049</name>
</gene>
<dbReference type="EMBL" id="JBBNAF010000003">
    <property type="protein sequence ID" value="KAK9160708.1"/>
    <property type="molecule type" value="Genomic_DNA"/>
</dbReference>
<dbReference type="Proteomes" id="UP001420932">
    <property type="component" value="Unassembled WGS sequence"/>
</dbReference>
<accession>A0AAP0KXU6</accession>
<dbReference type="PANTHER" id="PTHR34121:SF1">
    <property type="entry name" value="FILAMIN-A-INTERACTING PROTEIN 1"/>
    <property type="match status" value="1"/>
</dbReference>
<evidence type="ECO:0000313" key="1">
    <source>
        <dbReference type="EMBL" id="KAK9160708.1"/>
    </source>
</evidence>
<dbReference type="PANTHER" id="PTHR34121">
    <property type="entry name" value="MYOSIN-11"/>
    <property type="match status" value="1"/>
</dbReference>